<keyword evidence="4 7" id="KW-0812">Transmembrane</keyword>
<keyword evidence="6 7" id="KW-0472">Membrane</keyword>
<keyword evidence="10" id="KW-1185">Reference proteome</keyword>
<evidence type="ECO:0000256" key="8">
    <source>
        <dbReference type="SAM" id="MobiDB-lite"/>
    </source>
</evidence>
<dbReference type="InterPro" id="IPR017039">
    <property type="entry name" value="Virul_fac_BrkB"/>
</dbReference>
<evidence type="ECO:0000313" key="9">
    <source>
        <dbReference type="EMBL" id="CAH8241015.1"/>
    </source>
</evidence>
<evidence type="ECO:0000256" key="3">
    <source>
        <dbReference type="ARBA" id="ARBA00022519"/>
    </source>
</evidence>
<evidence type="ECO:0000256" key="7">
    <source>
        <dbReference type="HAMAP-Rule" id="MF_00672"/>
    </source>
</evidence>
<evidence type="ECO:0000256" key="4">
    <source>
        <dbReference type="ARBA" id="ARBA00022692"/>
    </source>
</evidence>
<reference evidence="9" key="1">
    <citation type="submission" date="2022-06" db="EMBL/GenBank/DDBJ databases">
        <authorList>
            <person name="Goudenege D."/>
            <person name="Le Roux F."/>
        </authorList>
    </citation>
    <scope>NUCLEOTIDE SEQUENCE</scope>
    <source>
        <strain evidence="9">12-063</strain>
    </source>
</reference>
<feature type="transmembrane region" description="Helical" evidence="7">
    <location>
        <begin position="203"/>
        <end position="220"/>
    </location>
</feature>
<dbReference type="Pfam" id="PF03631">
    <property type="entry name" value="Virul_fac_BrkB"/>
    <property type="match status" value="1"/>
</dbReference>
<feature type="transmembrane region" description="Helical" evidence="7">
    <location>
        <begin position="54"/>
        <end position="76"/>
    </location>
</feature>
<dbReference type="NCBIfam" id="NF002457">
    <property type="entry name" value="PRK01637.1"/>
    <property type="match status" value="1"/>
</dbReference>
<evidence type="ECO:0000313" key="10">
    <source>
        <dbReference type="Proteomes" id="UP001152658"/>
    </source>
</evidence>
<name>A0ABN8TVD6_9VIBR</name>
<keyword evidence="9" id="KW-0378">Hydrolase</keyword>
<comment type="caution">
    <text evidence="9">The sequence shown here is derived from an EMBL/GenBank/DDBJ whole genome shotgun (WGS) entry which is preliminary data.</text>
</comment>
<evidence type="ECO:0000256" key="5">
    <source>
        <dbReference type="ARBA" id="ARBA00022989"/>
    </source>
</evidence>
<accession>A0ABN8TVD6</accession>
<feature type="region of interest" description="Disordered" evidence="8">
    <location>
        <begin position="299"/>
        <end position="328"/>
    </location>
</feature>
<feature type="compositionally biased region" description="Polar residues" evidence="8">
    <location>
        <begin position="301"/>
        <end position="322"/>
    </location>
</feature>
<keyword evidence="3" id="KW-0997">Cell inner membrane</keyword>
<organism evidence="9 10">
    <name type="scientific">Vibrio aestuarianus</name>
    <dbReference type="NCBI Taxonomy" id="28171"/>
    <lineage>
        <taxon>Bacteria</taxon>
        <taxon>Pseudomonadati</taxon>
        <taxon>Pseudomonadota</taxon>
        <taxon>Gammaproteobacteria</taxon>
        <taxon>Vibrionales</taxon>
        <taxon>Vibrionaceae</taxon>
        <taxon>Vibrio</taxon>
    </lineage>
</organism>
<dbReference type="InterPro" id="IPR023679">
    <property type="entry name" value="UPF0761_bac"/>
</dbReference>
<dbReference type="EMBL" id="CALYLK010000138">
    <property type="protein sequence ID" value="CAH8241015.1"/>
    <property type="molecule type" value="Genomic_DNA"/>
</dbReference>
<dbReference type="HAMAP" id="MF_00672">
    <property type="entry name" value="UPF0761"/>
    <property type="match status" value="1"/>
</dbReference>
<evidence type="ECO:0000256" key="2">
    <source>
        <dbReference type="ARBA" id="ARBA00022475"/>
    </source>
</evidence>
<feature type="transmembrane region" description="Helical" evidence="7">
    <location>
        <begin position="119"/>
        <end position="138"/>
    </location>
</feature>
<dbReference type="PIRSF" id="PIRSF035875">
    <property type="entry name" value="RNase_BN"/>
    <property type="match status" value="1"/>
</dbReference>
<dbReference type="PANTHER" id="PTHR30213">
    <property type="entry name" value="INNER MEMBRANE PROTEIN YHJD"/>
    <property type="match status" value="1"/>
</dbReference>
<evidence type="ECO:0000256" key="6">
    <source>
        <dbReference type="ARBA" id="ARBA00023136"/>
    </source>
</evidence>
<dbReference type="NCBIfam" id="TIGR00765">
    <property type="entry name" value="yihY_not_rbn"/>
    <property type="match status" value="1"/>
</dbReference>
<sequence length="328" mass="36361">MIGGMSKRFMDKSSTMNELIGRYKLKFDQAVKAGIQFTRYLLNRMGHDRVNVNAGYLAYITLLSIVPMLTVLLSILSSFSIFTNVGVVIQDFVITHFVPAAGDVVREALIEFIANTGKMTAVGGGFLFVAALMLISNIDKNLNYIWRVKKKRRMVLSFSMYWMVLTLGPILVGASIAATSYITSLKIVDNETVTGAYNLLLRWLPFILSFCAFVGLYLLVPNNKVHFSHALIGAIVAALLFEFSKKGFAAYITQFPSYQLIYGALAAIPILFVWVYLCWMIVLVGAEVTAALGEKEHWSNSKEMLNSSPVSNQEVKGSQSDSVDPESE</sequence>
<dbReference type="GO" id="GO:0016787">
    <property type="term" value="F:hydrolase activity"/>
    <property type="evidence" value="ECO:0007669"/>
    <property type="project" value="UniProtKB-KW"/>
</dbReference>
<feature type="transmembrane region" description="Helical" evidence="7">
    <location>
        <begin position="159"/>
        <end position="183"/>
    </location>
</feature>
<dbReference type="PANTHER" id="PTHR30213:SF0">
    <property type="entry name" value="UPF0761 MEMBRANE PROTEIN YIHY"/>
    <property type="match status" value="1"/>
</dbReference>
<comment type="subcellular location">
    <subcellularLocation>
        <location evidence="1 7">Cell membrane</location>
        <topology evidence="1 7">Multi-pass membrane protein</topology>
    </subcellularLocation>
</comment>
<gene>
    <name evidence="9" type="ORF">VAE063_970046</name>
</gene>
<feature type="transmembrane region" description="Helical" evidence="7">
    <location>
        <begin position="264"/>
        <end position="286"/>
    </location>
</feature>
<protein>
    <recommendedName>
        <fullName evidence="7">UPF0761 membrane protein VAE063_970046</fullName>
    </recommendedName>
</protein>
<keyword evidence="2 7" id="KW-1003">Cell membrane</keyword>
<comment type="similarity">
    <text evidence="7">Belongs to the UPF0761 family.</text>
</comment>
<evidence type="ECO:0000256" key="1">
    <source>
        <dbReference type="ARBA" id="ARBA00004651"/>
    </source>
</evidence>
<proteinExistence type="inferred from homology"/>
<dbReference type="Proteomes" id="UP001152658">
    <property type="component" value="Unassembled WGS sequence"/>
</dbReference>
<keyword evidence="5 7" id="KW-1133">Transmembrane helix</keyword>
<feature type="transmembrane region" description="Helical" evidence="7">
    <location>
        <begin position="227"/>
        <end position="244"/>
    </location>
</feature>